<evidence type="ECO:0008006" key="5">
    <source>
        <dbReference type="Google" id="ProtNLM"/>
    </source>
</evidence>
<sequence>MRISEDKVFFILSERIGDGGAQIWCELQQSHFFDEYAMEGVSQEANEIYLEIVPDLILRSLKTAQSAKWVKIKLTKKHTPCLTLEIDLPSGGLHQRQVVHDVPVTVVARKHWESFTEPEMPKFDVSISLPPLKVLKNVIDKMKNLSNYVALSANSSGDMKLSVETDMVAVSTHFQNLLNPIWKVLVVSHCLRLLKTETHKNFLQQELTLENLPSLSTASRLIPTKLFAILSISAWLTSFFCMTTCHFSTFYQLSQDEPNYTN</sequence>
<evidence type="ECO:0000256" key="2">
    <source>
        <dbReference type="ARBA" id="ARBA00023242"/>
    </source>
</evidence>
<reference evidence="3 4" key="1">
    <citation type="submission" date="2024-04" db="EMBL/GenBank/DDBJ databases">
        <authorList>
            <consortium name="Genoscope - CEA"/>
            <person name="William W."/>
        </authorList>
    </citation>
    <scope>NUCLEOTIDE SEQUENCE [LARGE SCALE GENOMIC DNA]</scope>
</reference>
<comment type="caution">
    <text evidence="3">The sequence shown here is derived from an EMBL/GenBank/DDBJ whole genome shotgun (WGS) entry which is preliminary data.</text>
</comment>
<dbReference type="GO" id="GO:0000723">
    <property type="term" value="P:telomere maintenance"/>
    <property type="evidence" value="ECO:0007669"/>
    <property type="project" value="TreeGrafter"/>
</dbReference>
<dbReference type="PANTHER" id="PTHR12900">
    <property type="entry name" value="MITOTIC AND DNA DAMAGE CHECKPOINT PROTEIN HUS1"/>
    <property type="match status" value="1"/>
</dbReference>
<keyword evidence="4" id="KW-1185">Reference proteome</keyword>
<organism evidence="3 4">
    <name type="scientific">Lymnaea stagnalis</name>
    <name type="common">Great pond snail</name>
    <name type="synonym">Helix stagnalis</name>
    <dbReference type="NCBI Taxonomy" id="6523"/>
    <lineage>
        <taxon>Eukaryota</taxon>
        <taxon>Metazoa</taxon>
        <taxon>Spiralia</taxon>
        <taxon>Lophotrochozoa</taxon>
        <taxon>Mollusca</taxon>
        <taxon>Gastropoda</taxon>
        <taxon>Heterobranchia</taxon>
        <taxon>Euthyneura</taxon>
        <taxon>Panpulmonata</taxon>
        <taxon>Hygrophila</taxon>
        <taxon>Lymnaeoidea</taxon>
        <taxon>Lymnaeidae</taxon>
        <taxon>Lymnaea</taxon>
    </lineage>
</organism>
<dbReference type="InterPro" id="IPR007150">
    <property type="entry name" value="HUS1/Mec3"/>
</dbReference>
<protein>
    <recommendedName>
        <fullName evidence="5">Checkpoint protein</fullName>
    </recommendedName>
</protein>
<dbReference type="GO" id="GO:0044778">
    <property type="term" value="P:meiotic DNA integrity checkpoint signaling"/>
    <property type="evidence" value="ECO:0007669"/>
    <property type="project" value="TreeGrafter"/>
</dbReference>
<name>A0AAV2IC56_LYMST</name>
<evidence type="ECO:0000313" key="3">
    <source>
        <dbReference type="EMBL" id="CAL1543030.1"/>
    </source>
</evidence>
<dbReference type="GO" id="GO:0033314">
    <property type="term" value="P:mitotic DNA replication checkpoint signaling"/>
    <property type="evidence" value="ECO:0007669"/>
    <property type="project" value="TreeGrafter"/>
</dbReference>
<dbReference type="GO" id="GO:0031573">
    <property type="term" value="P:mitotic intra-S DNA damage checkpoint signaling"/>
    <property type="evidence" value="ECO:0007669"/>
    <property type="project" value="TreeGrafter"/>
</dbReference>
<dbReference type="Pfam" id="PF04005">
    <property type="entry name" value="Hus1"/>
    <property type="match status" value="1"/>
</dbReference>
<dbReference type="PANTHER" id="PTHR12900:SF0">
    <property type="entry name" value="CHECKPOINT PROTEIN"/>
    <property type="match status" value="1"/>
</dbReference>
<dbReference type="GO" id="GO:0035861">
    <property type="term" value="C:site of double-strand break"/>
    <property type="evidence" value="ECO:0007669"/>
    <property type="project" value="TreeGrafter"/>
</dbReference>
<comment type="subcellular location">
    <subcellularLocation>
        <location evidence="1">Nucleus</location>
    </subcellularLocation>
</comment>
<dbReference type="GO" id="GO:0006289">
    <property type="term" value="P:nucleotide-excision repair"/>
    <property type="evidence" value="ECO:0007669"/>
    <property type="project" value="TreeGrafter"/>
</dbReference>
<dbReference type="GO" id="GO:0030896">
    <property type="term" value="C:checkpoint clamp complex"/>
    <property type="evidence" value="ECO:0007669"/>
    <property type="project" value="InterPro"/>
</dbReference>
<evidence type="ECO:0000256" key="1">
    <source>
        <dbReference type="ARBA" id="ARBA00004123"/>
    </source>
</evidence>
<dbReference type="Gene3D" id="3.70.10.10">
    <property type="match status" value="1"/>
</dbReference>
<dbReference type="EMBL" id="CAXITT010000520">
    <property type="protein sequence ID" value="CAL1543030.1"/>
    <property type="molecule type" value="Genomic_DNA"/>
</dbReference>
<keyword evidence="2" id="KW-0539">Nucleus</keyword>
<dbReference type="AlphaFoldDB" id="A0AAV2IC56"/>
<accession>A0AAV2IC56</accession>
<gene>
    <name evidence="3" type="ORF">GSLYS_00016564001</name>
</gene>
<proteinExistence type="predicted"/>
<evidence type="ECO:0000313" key="4">
    <source>
        <dbReference type="Proteomes" id="UP001497497"/>
    </source>
</evidence>
<dbReference type="Proteomes" id="UP001497497">
    <property type="component" value="Unassembled WGS sequence"/>
</dbReference>
<dbReference type="GO" id="GO:0000724">
    <property type="term" value="P:double-strand break repair via homologous recombination"/>
    <property type="evidence" value="ECO:0007669"/>
    <property type="project" value="TreeGrafter"/>
</dbReference>